<dbReference type="PANTHER" id="PTHR14289:SF16">
    <property type="entry name" value="POLYMERASE DELTA-INTERACTING PROTEIN 2"/>
    <property type="match status" value="1"/>
</dbReference>
<proteinExistence type="predicted"/>
<organism evidence="2">
    <name type="scientific">marine metagenome</name>
    <dbReference type="NCBI Taxonomy" id="408172"/>
    <lineage>
        <taxon>unclassified sequences</taxon>
        <taxon>metagenomes</taxon>
        <taxon>ecological metagenomes</taxon>
    </lineage>
</organism>
<dbReference type="PANTHER" id="PTHR14289">
    <property type="entry name" value="F-BOX ONLY PROTEIN 3"/>
    <property type="match status" value="1"/>
</dbReference>
<dbReference type="InterPro" id="IPR007474">
    <property type="entry name" value="ApaG_domain"/>
</dbReference>
<dbReference type="Gene3D" id="2.60.40.1470">
    <property type="entry name" value="ApaG domain"/>
    <property type="match status" value="1"/>
</dbReference>
<feature type="domain" description="ApaG" evidence="1">
    <location>
        <begin position="16"/>
        <end position="139"/>
    </location>
</feature>
<dbReference type="AlphaFoldDB" id="A0A381WME3"/>
<name>A0A381WME3_9ZZZZ</name>
<dbReference type="Pfam" id="PF04379">
    <property type="entry name" value="DUF525"/>
    <property type="match status" value="1"/>
</dbReference>
<accession>A0A381WME3</accession>
<gene>
    <name evidence="2" type="ORF">METZ01_LOCUS106446</name>
</gene>
<evidence type="ECO:0000313" key="2">
    <source>
        <dbReference type="EMBL" id="SVA53592.1"/>
    </source>
</evidence>
<dbReference type="GO" id="GO:0070987">
    <property type="term" value="P:error-free translesion synthesis"/>
    <property type="evidence" value="ECO:0007669"/>
    <property type="project" value="TreeGrafter"/>
</dbReference>
<evidence type="ECO:0000259" key="1">
    <source>
        <dbReference type="PROSITE" id="PS51087"/>
    </source>
</evidence>
<dbReference type="PROSITE" id="PS51087">
    <property type="entry name" value="APAG"/>
    <property type="match status" value="1"/>
</dbReference>
<reference evidence="2" key="1">
    <citation type="submission" date="2018-05" db="EMBL/GenBank/DDBJ databases">
        <authorList>
            <person name="Lanie J.A."/>
            <person name="Ng W.-L."/>
            <person name="Kazmierczak K.M."/>
            <person name="Andrzejewski T.M."/>
            <person name="Davidsen T.M."/>
            <person name="Wayne K.J."/>
            <person name="Tettelin H."/>
            <person name="Glass J.I."/>
            <person name="Rusch D."/>
            <person name="Podicherti R."/>
            <person name="Tsui H.-C.T."/>
            <person name="Winkler M.E."/>
        </authorList>
    </citation>
    <scope>NUCLEOTIDE SEQUENCE</scope>
</reference>
<dbReference type="EMBL" id="UINC01012249">
    <property type="protein sequence ID" value="SVA53592.1"/>
    <property type="molecule type" value="Genomic_DNA"/>
</dbReference>
<protein>
    <recommendedName>
        <fullName evidence="1">ApaG domain-containing protein</fullName>
    </recommendedName>
</protein>
<sequence length="142" mass="15685">METRPNYVIKRPLSNTANGLRVTVDRLVHQPDVLTSPDRPHCFAYHITIHNDGDDQVTIRGRKWVVTEASGEVTAVEGDGVVGEFPEISAGEHFSYNSFHVIRSNRAMAEGSYLGINENGAPVVVRIPPFELVVPEPDIGYC</sequence>
<dbReference type="SUPFAM" id="SSF110069">
    <property type="entry name" value="ApaG-like"/>
    <property type="match status" value="1"/>
</dbReference>
<dbReference type="InterPro" id="IPR036767">
    <property type="entry name" value="ApaG_sf"/>
</dbReference>